<evidence type="ECO:0000313" key="3">
    <source>
        <dbReference type="Proteomes" id="UP000005436"/>
    </source>
</evidence>
<feature type="compositionally biased region" description="Basic and acidic residues" evidence="1">
    <location>
        <begin position="15"/>
        <end position="32"/>
    </location>
</feature>
<dbReference type="Proteomes" id="UP000005436">
    <property type="component" value="Chromosome"/>
</dbReference>
<reference evidence="3" key="1">
    <citation type="submission" date="2011-12" db="EMBL/GenBank/DDBJ databases">
        <title>Complete sequence of Tannerella forsythia ATCC 43037.</title>
        <authorList>
            <person name="Dewhirst F."/>
            <person name="Tanner A."/>
            <person name="Izard J."/>
            <person name="Brinkac L."/>
            <person name="Durkin A.S."/>
            <person name="Hostetler J."/>
            <person name="Shetty J."/>
            <person name="Torralba M."/>
            <person name="Gill S."/>
            <person name="Nelson K."/>
        </authorList>
    </citation>
    <scope>NUCLEOTIDE SEQUENCE [LARGE SCALE GENOMIC DNA]</scope>
    <source>
        <strain evidence="3">ATCC 43037 / JCM 10827 / CCUG 33226 / KCTC 5666 / FDC 338</strain>
    </source>
</reference>
<keyword evidence="3" id="KW-1185">Reference proteome</keyword>
<dbReference type="KEGG" id="tfo:BFO_1909"/>
<feature type="region of interest" description="Disordered" evidence="1">
    <location>
        <begin position="1"/>
        <end position="44"/>
    </location>
</feature>
<proteinExistence type="predicted"/>
<sequence>MTINFVHGPQVVSRRSSEQGERKSGCPKRSELPDFPTCKPREGV</sequence>
<dbReference type="AlphaFoldDB" id="G8UPL9"/>
<accession>G8UPL9</accession>
<name>G8UPL9_TANFA</name>
<dbReference type="EMBL" id="CP003191">
    <property type="protein sequence ID" value="AEW21398.1"/>
    <property type="molecule type" value="Genomic_DNA"/>
</dbReference>
<protein>
    <submittedName>
        <fullName evidence="2">Uncharacterized protein</fullName>
    </submittedName>
</protein>
<organism evidence="2 3">
    <name type="scientific">Tannerella forsythia (strain ATCC 43037 / JCM 10827 / CCUG 21028 A / KCTC 5666 / FDC 338)</name>
    <name type="common">Bacteroides forsythus</name>
    <dbReference type="NCBI Taxonomy" id="203275"/>
    <lineage>
        <taxon>Bacteria</taxon>
        <taxon>Pseudomonadati</taxon>
        <taxon>Bacteroidota</taxon>
        <taxon>Bacteroidia</taxon>
        <taxon>Bacteroidales</taxon>
        <taxon>Tannerellaceae</taxon>
        <taxon>Tannerella</taxon>
    </lineage>
</organism>
<evidence type="ECO:0000313" key="2">
    <source>
        <dbReference type="EMBL" id="AEW21398.1"/>
    </source>
</evidence>
<gene>
    <name evidence="2" type="ordered locus">BFO_1909</name>
</gene>
<evidence type="ECO:0000256" key="1">
    <source>
        <dbReference type="SAM" id="MobiDB-lite"/>
    </source>
</evidence>
<dbReference type="HOGENOM" id="CLU_212838_0_0_10"/>